<organism evidence="2 3">
    <name type="scientific">Candidatus Methylophosphatis roskildensis</name>
    <dbReference type="NCBI Taxonomy" id="2899263"/>
    <lineage>
        <taxon>Bacteria</taxon>
        <taxon>Pseudomonadati</taxon>
        <taxon>Pseudomonadota</taxon>
        <taxon>Betaproteobacteria</taxon>
        <taxon>Nitrosomonadales</taxon>
        <taxon>Sterolibacteriaceae</taxon>
        <taxon>Candidatus Methylophosphatis</taxon>
    </lineage>
</organism>
<keyword evidence="1" id="KW-0472">Membrane</keyword>
<gene>
    <name evidence="2" type="ORF">IPH26_20315</name>
</gene>
<protein>
    <submittedName>
        <fullName evidence="2">Uncharacterized protein</fullName>
    </submittedName>
</protein>
<keyword evidence="1" id="KW-1133">Transmembrane helix</keyword>
<name>A0A9D7E242_9PROT</name>
<dbReference type="Proteomes" id="UP000807785">
    <property type="component" value="Unassembled WGS sequence"/>
</dbReference>
<keyword evidence="1" id="KW-0812">Transmembrane</keyword>
<evidence type="ECO:0000313" key="3">
    <source>
        <dbReference type="Proteomes" id="UP000807785"/>
    </source>
</evidence>
<dbReference type="AlphaFoldDB" id="A0A9D7E242"/>
<feature type="transmembrane region" description="Helical" evidence="1">
    <location>
        <begin position="305"/>
        <end position="323"/>
    </location>
</feature>
<reference evidence="2" key="1">
    <citation type="submission" date="2020-10" db="EMBL/GenBank/DDBJ databases">
        <title>Connecting structure to function with the recovery of over 1000 high-quality activated sludge metagenome-assembled genomes encoding full-length rRNA genes using long-read sequencing.</title>
        <authorList>
            <person name="Singleton C.M."/>
            <person name="Petriglieri F."/>
            <person name="Kristensen J.M."/>
            <person name="Kirkegaard R.H."/>
            <person name="Michaelsen T.Y."/>
            <person name="Andersen M.H."/>
            <person name="Karst S.M."/>
            <person name="Dueholm M.S."/>
            <person name="Nielsen P.H."/>
            <person name="Albertsen M."/>
        </authorList>
    </citation>
    <scope>NUCLEOTIDE SEQUENCE</scope>
    <source>
        <strain evidence="2">Bjer_18-Q3-R1-45_BAT3C.347</strain>
    </source>
</reference>
<proteinExistence type="predicted"/>
<dbReference type="EMBL" id="JADJEV010000005">
    <property type="protein sequence ID" value="MBK6975180.1"/>
    <property type="molecule type" value="Genomic_DNA"/>
</dbReference>
<accession>A0A9D7E242</accession>
<evidence type="ECO:0000256" key="1">
    <source>
        <dbReference type="SAM" id="Phobius"/>
    </source>
</evidence>
<comment type="caution">
    <text evidence="2">The sequence shown here is derived from an EMBL/GenBank/DDBJ whole genome shotgun (WGS) entry which is preliminary data.</text>
</comment>
<evidence type="ECO:0000313" key="2">
    <source>
        <dbReference type="EMBL" id="MBK6975180.1"/>
    </source>
</evidence>
<sequence>MAQQRILLIDSAQIEAWHAHAGRLTGEGHFPANDEGHAAFGRYVAANRASRFYLLADVVEEGFQYESMPAVSGGDRQALISRRLAQYFYGSPLTAALSLGRETTGRRDERMLFAALTRPALFEPWLAILREAEAQIAGLWSAPLLAPAVLERIAPQLKRALLVSVGRGGIRQTLVEAGKLRFSRLAPQAGSSASDLAAACEAESAKIHQYLIGQRIIPRGGVLPALVLVPPEHLQAVGQHLRSTDELEFVATDLAQAARAIGLRDAPADSGAAALFAHTLLRNPPRAQFAPAEDLRFHRLGRARMALLALGAAAMIGCLAVAARQTLEAMTVRNQTELTVFQTQSDLARYQGLLAALPPLPARADALRGVIGRYRTLEASSASPLALYRDISRGLEVAPQVQLDRIDWSLADNADAAIESGARQTSAQAAGTNASRFAVAVIAGHLELPADADPRAQLEAVNGFAAELRKNGELVVSVLRMPVDIESQRALRSDSGTRSDVPRFSLRLARKIG</sequence>